<gene>
    <name evidence="2" type="ORF">UFOVP2_21</name>
</gene>
<dbReference type="EMBL" id="LR796138">
    <property type="protein sequence ID" value="CAB4120843.1"/>
    <property type="molecule type" value="Genomic_DNA"/>
</dbReference>
<name>A0A6J5KHH7_9CAUD</name>
<evidence type="ECO:0000256" key="1">
    <source>
        <dbReference type="SAM" id="MobiDB-lite"/>
    </source>
</evidence>
<feature type="compositionally biased region" description="Low complexity" evidence="1">
    <location>
        <begin position="31"/>
        <end position="59"/>
    </location>
</feature>
<proteinExistence type="predicted"/>
<organism evidence="2">
    <name type="scientific">uncultured Caudovirales phage</name>
    <dbReference type="NCBI Taxonomy" id="2100421"/>
    <lineage>
        <taxon>Viruses</taxon>
        <taxon>Duplodnaviria</taxon>
        <taxon>Heunggongvirae</taxon>
        <taxon>Uroviricota</taxon>
        <taxon>Caudoviricetes</taxon>
        <taxon>Peduoviridae</taxon>
        <taxon>Maltschvirus</taxon>
        <taxon>Maltschvirus maltsch</taxon>
    </lineage>
</organism>
<feature type="region of interest" description="Disordered" evidence="1">
    <location>
        <begin position="30"/>
        <end position="59"/>
    </location>
</feature>
<accession>A0A6J5KHH7</accession>
<reference evidence="2" key="1">
    <citation type="submission" date="2020-04" db="EMBL/GenBank/DDBJ databases">
        <authorList>
            <person name="Chiriac C."/>
            <person name="Salcher M."/>
            <person name="Ghai R."/>
            <person name="Kavagutti S V."/>
        </authorList>
    </citation>
    <scope>NUCLEOTIDE SEQUENCE</scope>
</reference>
<protein>
    <submittedName>
        <fullName evidence="2">Uncharacterized protein</fullName>
    </submittedName>
</protein>
<evidence type="ECO:0000313" key="2">
    <source>
        <dbReference type="EMBL" id="CAB4120843.1"/>
    </source>
</evidence>
<sequence>MATRTKIKTLIQDSTSVQINAKAEKARKAASKAALKAATTTTTTPEPESKPEPVVADRSAENAANALAAHRADYQALYYPEGDDNGEDPYGSFEAYLAAQGVQVDGTPAKDTAKTPYNGPMLALKTARIAYVKAKNGIQCNGDRLAKLCGEHTREETVAALILAMNLGHNPYLHLNPGQQSMNLRNKARHQVSNGMLSFAAIEKAYKAG</sequence>